<comment type="caution">
    <text evidence="4">The sequence shown here is derived from an EMBL/GenBank/DDBJ whole genome shotgun (WGS) entry which is preliminary data.</text>
</comment>
<dbReference type="Proteomes" id="UP001530400">
    <property type="component" value="Unassembled WGS sequence"/>
</dbReference>
<dbReference type="Gene3D" id="1.25.10.10">
    <property type="entry name" value="Leucine-rich Repeat Variant"/>
    <property type="match status" value="1"/>
</dbReference>
<dbReference type="Pfam" id="PF25782">
    <property type="entry name" value="TPR_CAND1"/>
    <property type="match status" value="1"/>
</dbReference>
<reference evidence="4 5" key="1">
    <citation type="submission" date="2024-10" db="EMBL/GenBank/DDBJ databases">
        <title>Updated reference genomes for cyclostephanoid diatoms.</title>
        <authorList>
            <person name="Roberts W.R."/>
            <person name="Alverson A.J."/>
        </authorList>
    </citation>
    <scope>NUCLEOTIDE SEQUENCE [LARGE SCALE GENOMIC DNA]</scope>
    <source>
        <strain evidence="4 5">AJA010-31</strain>
    </source>
</reference>
<feature type="compositionally biased region" description="Acidic residues" evidence="3">
    <location>
        <begin position="355"/>
        <end position="368"/>
    </location>
</feature>
<evidence type="ECO:0000256" key="3">
    <source>
        <dbReference type="SAM" id="MobiDB-lite"/>
    </source>
</evidence>
<organism evidence="4 5">
    <name type="scientific">Cyclotella atomus</name>
    <dbReference type="NCBI Taxonomy" id="382360"/>
    <lineage>
        <taxon>Eukaryota</taxon>
        <taxon>Sar</taxon>
        <taxon>Stramenopiles</taxon>
        <taxon>Ochrophyta</taxon>
        <taxon>Bacillariophyta</taxon>
        <taxon>Coscinodiscophyceae</taxon>
        <taxon>Thalassiosirophycidae</taxon>
        <taxon>Stephanodiscales</taxon>
        <taxon>Stephanodiscaceae</taxon>
        <taxon>Cyclotella</taxon>
    </lineage>
</organism>
<feature type="region of interest" description="Disordered" evidence="3">
    <location>
        <begin position="427"/>
        <end position="473"/>
    </location>
</feature>
<dbReference type="PANTHER" id="PTHR12696">
    <property type="entry name" value="TIP120"/>
    <property type="match status" value="1"/>
</dbReference>
<feature type="region of interest" description="Disordered" evidence="3">
    <location>
        <begin position="40"/>
        <end position="64"/>
    </location>
</feature>
<dbReference type="InterPro" id="IPR011989">
    <property type="entry name" value="ARM-like"/>
</dbReference>
<dbReference type="SUPFAM" id="SSF48371">
    <property type="entry name" value="ARM repeat"/>
    <property type="match status" value="1"/>
</dbReference>
<evidence type="ECO:0000313" key="5">
    <source>
        <dbReference type="Proteomes" id="UP001530400"/>
    </source>
</evidence>
<evidence type="ECO:0000313" key="4">
    <source>
        <dbReference type="EMBL" id="KAL3797025.1"/>
    </source>
</evidence>
<name>A0ABD3QFX2_9STRA</name>
<proteinExistence type="predicted"/>
<dbReference type="AlphaFoldDB" id="A0ABD3QFX2"/>
<evidence type="ECO:0000256" key="2">
    <source>
        <dbReference type="ARBA" id="ARBA00022786"/>
    </source>
</evidence>
<sequence length="1175" mass="128375">MTSSNPNYNDLLKKTEHYDKDERYMAISDLCEALKRNASRVNDDASSNNQQQQQPQQQQVTIDPQTERRICSAVLALLDDKSNDVQTVAVKALGVLLITVQEEQVIEIANRLTTLVLDKTKSDLRDVYAIGLKTLVETVPVQMGNIVSDRLVLPLIDGIHKNSTEIESSSSTTTTAANTNEEKNKLDKNLEEIVLACLNVLTDLLLRFGSGNHSITSQHEALLNVTLAQLASSRPNIRKRAGSTIGVLATVISDTLLHRLVDRVLEQIDRAEGLGKSGKKRARKANTGGGRGAAVKKAKTVGELSDLREADTRSLIRTICTVSGMVGHRLNQSHIDRIVPIFLRFCDPEDAKTGDDEEDSDEEMEESDNNNTFVAGLSEEAAMAMQIELRESCFAGFESFVLRCPALIQPHLDQIVQAALSYMRYDPNYSYGDEDDESGDDDGADEDEELEEEEEDEYSDEDDMSDEEDDETWKVRRSAIRTLTSVVEAEKHDPSKLWTHQYAWRKNSDKKMTLAGALVNRFKERDENCRVDNIECFTRLLSYTVTAASSGVLVLASPNSMSDNAVSTTTVDLSSKVSSAIVKACEKQLSAKKAGERSKSSAIALLSTLCQSPGGIGGTDEITSVFKHVKTILSSSDDTVTRRGVLTSSKALKLESLRLVKVMLSCKNHDAEHMKSALITNLLLELCSKYDWYKVIAEALRVLEEVPQLIILGNATDAEQKSVANSLFVAIEPRLAEHDLDQEIKECALSASASLISVLHASLTDDQKNNIFDLLLERLKNDTTRVAAIKTLSVIAEAAQKDSALDLKPIMNASLLQLSGMLRQSHRGLKQNSLECLDRLGLCLGEENGTDMDDGLFDSVLEDLGKMISPADLHLCSLGCSASTSILKARPSTGSLIESQILPAALELSNSPHLQEKALVSLLSLFEQMILSKAISFDLLYSSLTKDMIESTSKSGKQVTSNLAECIATIAVASAPSKQKSFVQKTIKEIDLSSENVQLTQLYLLVTGNIGRKVSLDSMGVTAKLKTLYDQAFDSSSEDIKHAAALALGRASVGSMDAFLPGILTALEESTGKKQYLLLSSLREFIHCYREAQAEGSDLSSSIPLILPHLEKNCENEAEGVRTMVAECLGSLACIQPAAVLPLLLKLATNEGEHKVLIKWTVGNAVKFAIGGRVK</sequence>
<dbReference type="InterPro" id="IPR039852">
    <property type="entry name" value="CAND1/CAND2"/>
</dbReference>
<dbReference type="InterPro" id="IPR016024">
    <property type="entry name" value="ARM-type_fold"/>
</dbReference>
<feature type="region of interest" description="Disordered" evidence="3">
    <location>
        <begin position="275"/>
        <end position="294"/>
    </location>
</feature>
<protein>
    <recommendedName>
        <fullName evidence="6">TATA-binding protein interacting (TIP20) domain-containing protein</fullName>
    </recommendedName>
</protein>
<evidence type="ECO:0008006" key="6">
    <source>
        <dbReference type="Google" id="ProtNLM"/>
    </source>
</evidence>
<feature type="region of interest" description="Disordered" evidence="3">
    <location>
        <begin position="349"/>
        <end position="371"/>
    </location>
</feature>
<dbReference type="EMBL" id="JALLPJ020000268">
    <property type="protein sequence ID" value="KAL3797025.1"/>
    <property type="molecule type" value="Genomic_DNA"/>
</dbReference>
<evidence type="ECO:0000256" key="1">
    <source>
        <dbReference type="ARBA" id="ARBA00022737"/>
    </source>
</evidence>
<accession>A0ABD3QFX2</accession>
<keyword evidence="2" id="KW-0833">Ubl conjugation pathway</keyword>
<keyword evidence="5" id="KW-1185">Reference proteome</keyword>
<feature type="compositionally biased region" description="Low complexity" evidence="3">
    <location>
        <begin position="50"/>
        <end position="59"/>
    </location>
</feature>
<gene>
    <name evidence="4" type="ORF">ACHAWO_006661</name>
</gene>
<keyword evidence="1" id="KW-0677">Repeat</keyword>
<feature type="compositionally biased region" description="Acidic residues" evidence="3">
    <location>
        <begin position="432"/>
        <end position="471"/>
    </location>
</feature>